<reference evidence="8" key="1">
    <citation type="journal article" date="2019" name="Nat. Commun.">
        <title>The genome of broomcorn millet.</title>
        <authorList>
            <person name="Zou C."/>
            <person name="Miki D."/>
            <person name="Li D."/>
            <person name="Tang Q."/>
            <person name="Xiao L."/>
            <person name="Rajput S."/>
            <person name="Deng P."/>
            <person name="Jia W."/>
            <person name="Huang R."/>
            <person name="Zhang M."/>
            <person name="Sun Y."/>
            <person name="Hu J."/>
            <person name="Fu X."/>
            <person name="Schnable P.S."/>
            <person name="Li F."/>
            <person name="Zhang H."/>
            <person name="Feng B."/>
            <person name="Zhu X."/>
            <person name="Liu R."/>
            <person name="Schnable J.C."/>
            <person name="Zhu J.-K."/>
            <person name="Zhang H."/>
        </authorList>
    </citation>
    <scope>NUCLEOTIDE SEQUENCE [LARGE SCALE GENOMIC DNA]</scope>
</reference>
<protein>
    <submittedName>
        <fullName evidence="7">Receptor-like protein kinase</fullName>
    </submittedName>
</protein>
<dbReference type="OrthoDB" id="692567at2759"/>
<evidence type="ECO:0000256" key="5">
    <source>
        <dbReference type="ARBA" id="ARBA00023180"/>
    </source>
</evidence>
<keyword evidence="4" id="KW-0675">Receptor</keyword>
<dbReference type="GO" id="GO:0016301">
    <property type="term" value="F:kinase activity"/>
    <property type="evidence" value="ECO:0007669"/>
    <property type="project" value="UniProtKB-KW"/>
</dbReference>
<evidence type="ECO:0000256" key="2">
    <source>
        <dbReference type="ARBA" id="ARBA00022729"/>
    </source>
</evidence>
<evidence type="ECO:0000313" key="8">
    <source>
        <dbReference type="Proteomes" id="UP000275267"/>
    </source>
</evidence>
<evidence type="ECO:0000256" key="4">
    <source>
        <dbReference type="ARBA" id="ARBA00023170"/>
    </source>
</evidence>
<gene>
    <name evidence="7" type="ORF">C2845_PM06G23740</name>
</gene>
<evidence type="ECO:0000256" key="6">
    <source>
        <dbReference type="SAM" id="MobiDB-lite"/>
    </source>
</evidence>
<dbReference type="InterPro" id="IPR001611">
    <property type="entry name" value="Leu-rich_rpt"/>
</dbReference>
<evidence type="ECO:0000256" key="1">
    <source>
        <dbReference type="ARBA" id="ARBA00022614"/>
    </source>
</evidence>
<keyword evidence="2" id="KW-0732">Signal</keyword>
<dbReference type="InterPro" id="IPR050647">
    <property type="entry name" value="Plant_LRR-RLKs"/>
</dbReference>
<dbReference type="STRING" id="4540.A0A3L6RCV1"/>
<keyword evidence="3" id="KW-0677">Repeat</keyword>
<dbReference type="InterPro" id="IPR032675">
    <property type="entry name" value="LRR_dom_sf"/>
</dbReference>
<sequence length="335" mass="36726">MSGGRPERRLAELWLAEQRRQAENKSADRQSGEDRREAGVEDDVDRSEWRLAVWSRGPVSVIKRTLTSVHVSTGSKFSENTSSQVKSFRNLSLATNRFSGQIPESLGRLRRLRSLYLTNNTLQGIIPSFANCSDLKVLWLDSNELAGGLPGDLPLGLEELNLSFNNLIGTIPSTLGNITALKRFACVFNGLDGGIPGELAALREMEILAIGGNQFTGGFPEAILNMSALVRLDLDTNRFSGKIPPGIGSSLPNLRWLFIGEMNIPDKMLQIVDPQLVRELGLSQEDPVTGDENAAHCLLSVLNIGLCCTKSAPSERISMQEVAAKLHTIRDSYLR</sequence>
<keyword evidence="1" id="KW-0433">Leucine-rich repeat</keyword>
<proteinExistence type="predicted"/>
<dbReference type="SUPFAM" id="SSF52058">
    <property type="entry name" value="L domain-like"/>
    <property type="match status" value="1"/>
</dbReference>
<dbReference type="Gene3D" id="3.80.10.10">
    <property type="entry name" value="Ribonuclease Inhibitor"/>
    <property type="match status" value="1"/>
</dbReference>
<keyword evidence="8" id="KW-1185">Reference proteome</keyword>
<feature type="compositionally biased region" description="Basic and acidic residues" evidence="6">
    <location>
        <begin position="20"/>
        <end position="39"/>
    </location>
</feature>
<accession>A0A3L6RCV1</accession>
<evidence type="ECO:0000313" key="7">
    <source>
        <dbReference type="EMBL" id="RLN00296.1"/>
    </source>
</evidence>
<dbReference type="Proteomes" id="UP000275267">
    <property type="component" value="Unassembled WGS sequence"/>
</dbReference>
<evidence type="ECO:0000256" key="3">
    <source>
        <dbReference type="ARBA" id="ARBA00022737"/>
    </source>
</evidence>
<feature type="region of interest" description="Disordered" evidence="6">
    <location>
        <begin position="20"/>
        <end position="40"/>
    </location>
</feature>
<dbReference type="FunFam" id="3.80.10.10:FF:000041">
    <property type="entry name" value="LRR receptor-like serine/threonine-protein kinase ERECTA"/>
    <property type="match status" value="1"/>
</dbReference>
<dbReference type="EMBL" id="PQIB02000009">
    <property type="protein sequence ID" value="RLN00296.1"/>
    <property type="molecule type" value="Genomic_DNA"/>
</dbReference>
<dbReference type="AlphaFoldDB" id="A0A3L6RCV1"/>
<organism evidence="7 8">
    <name type="scientific">Panicum miliaceum</name>
    <name type="common">Proso millet</name>
    <name type="synonym">Broomcorn millet</name>
    <dbReference type="NCBI Taxonomy" id="4540"/>
    <lineage>
        <taxon>Eukaryota</taxon>
        <taxon>Viridiplantae</taxon>
        <taxon>Streptophyta</taxon>
        <taxon>Embryophyta</taxon>
        <taxon>Tracheophyta</taxon>
        <taxon>Spermatophyta</taxon>
        <taxon>Magnoliopsida</taxon>
        <taxon>Liliopsida</taxon>
        <taxon>Poales</taxon>
        <taxon>Poaceae</taxon>
        <taxon>PACMAD clade</taxon>
        <taxon>Panicoideae</taxon>
        <taxon>Panicodae</taxon>
        <taxon>Paniceae</taxon>
        <taxon>Panicinae</taxon>
        <taxon>Panicum</taxon>
        <taxon>Panicum sect. Panicum</taxon>
    </lineage>
</organism>
<name>A0A3L6RCV1_PANMI</name>
<comment type="caution">
    <text evidence="7">The sequence shown here is derived from an EMBL/GenBank/DDBJ whole genome shotgun (WGS) entry which is preliminary data.</text>
</comment>
<keyword evidence="5" id="KW-0325">Glycoprotein</keyword>
<dbReference type="PANTHER" id="PTHR48056">
    <property type="entry name" value="LRR RECEPTOR-LIKE SERINE/THREONINE-PROTEIN KINASE-RELATED"/>
    <property type="match status" value="1"/>
</dbReference>
<dbReference type="Pfam" id="PF00560">
    <property type="entry name" value="LRR_1"/>
    <property type="match status" value="4"/>
</dbReference>